<evidence type="ECO:0000313" key="3">
    <source>
        <dbReference type="EMBL" id="EZG81178.1"/>
    </source>
</evidence>
<protein>
    <submittedName>
        <fullName evidence="3">Transmembrane protein</fullName>
    </submittedName>
</protein>
<evidence type="ECO:0000313" key="4">
    <source>
        <dbReference type="Proteomes" id="UP000019763"/>
    </source>
</evidence>
<name>A0A023BC17_GRENI</name>
<evidence type="ECO:0000256" key="1">
    <source>
        <dbReference type="SAM" id="MobiDB-lite"/>
    </source>
</evidence>
<sequence>MKFEAYILPTPAIVLIAILLLDLGQTQRFVNAILNLRVGVGKHARAKLKFILIGISAFRLLVQISYLGYTKSRYREFTSNVIAGHMLASVDAEDRLKISVSRAERNFWICFMNIGLWLTVARMNAVLGHLNKKIQNSKLQGPFRPVDMPENTKPVTVRNRKEQKI</sequence>
<keyword evidence="2" id="KW-1133">Transmembrane helix</keyword>
<accession>A0A023BC17</accession>
<dbReference type="GeneID" id="22910964"/>
<gene>
    <name evidence="3" type="ORF">GNI_019540</name>
</gene>
<dbReference type="EMBL" id="AFNH02000143">
    <property type="protein sequence ID" value="EZG81178.1"/>
    <property type="molecule type" value="Genomic_DNA"/>
</dbReference>
<evidence type="ECO:0000256" key="2">
    <source>
        <dbReference type="SAM" id="Phobius"/>
    </source>
</evidence>
<proteinExistence type="predicted"/>
<reference evidence="3" key="1">
    <citation type="submission" date="2013-12" db="EMBL/GenBank/DDBJ databases">
        <authorList>
            <person name="Omoto C.K."/>
            <person name="Sibley D."/>
            <person name="Venepally P."/>
            <person name="Hadjithomas M."/>
            <person name="Karamycheva S."/>
            <person name="Brunk B."/>
            <person name="Roos D."/>
            <person name="Caler E."/>
            <person name="Lorenzi H."/>
        </authorList>
    </citation>
    <scope>NUCLEOTIDE SEQUENCE</scope>
</reference>
<keyword evidence="2 3" id="KW-0812">Transmembrane</keyword>
<feature type="region of interest" description="Disordered" evidence="1">
    <location>
        <begin position="141"/>
        <end position="165"/>
    </location>
</feature>
<keyword evidence="4" id="KW-1185">Reference proteome</keyword>
<keyword evidence="2" id="KW-0472">Membrane</keyword>
<dbReference type="Proteomes" id="UP000019763">
    <property type="component" value="Unassembled WGS sequence"/>
</dbReference>
<feature type="transmembrane region" description="Helical" evidence="2">
    <location>
        <begin position="6"/>
        <end position="24"/>
    </location>
</feature>
<dbReference type="AlphaFoldDB" id="A0A023BC17"/>
<dbReference type="RefSeq" id="XP_011134236.1">
    <property type="nucleotide sequence ID" value="XM_011135934.1"/>
</dbReference>
<comment type="caution">
    <text evidence="3">The sequence shown here is derived from an EMBL/GenBank/DDBJ whole genome shotgun (WGS) entry which is preliminary data.</text>
</comment>
<dbReference type="VEuPathDB" id="CryptoDB:GNI_019540"/>
<organism evidence="3 4">
    <name type="scientific">Gregarina niphandrodes</name>
    <name type="common">Septate eugregarine</name>
    <dbReference type="NCBI Taxonomy" id="110365"/>
    <lineage>
        <taxon>Eukaryota</taxon>
        <taxon>Sar</taxon>
        <taxon>Alveolata</taxon>
        <taxon>Apicomplexa</taxon>
        <taxon>Conoidasida</taxon>
        <taxon>Gregarinasina</taxon>
        <taxon>Eugregarinorida</taxon>
        <taxon>Gregarinidae</taxon>
        <taxon>Gregarina</taxon>
    </lineage>
</organism>
<feature type="transmembrane region" description="Helical" evidence="2">
    <location>
        <begin position="50"/>
        <end position="69"/>
    </location>
</feature>